<dbReference type="AlphaFoldDB" id="A0A7W3JRE8"/>
<dbReference type="SUPFAM" id="SSF48452">
    <property type="entry name" value="TPR-like"/>
    <property type="match status" value="1"/>
</dbReference>
<evidence type="ECO:0000313" key="1">
    <source>
        <dbReference type="EMBL" id="MBA8817640.1"/>
    </source>
</evidence>
<dbReference type="Proteomes" id="UP000526083">
    <property type="component" value="Unassembled WGS sequence"/>
</dbReference>
<keyword evidence="2" id="KW-1185">Reference proteome</keyword>
<evidence type="ECO:0008006" key="3">
    <source>
        <dbReference type="Google" id="ProtNLM"/>
    </source>
</evidence>
<proteinExistence type="predicted"/>
<organism evidence="1 2">
    <name type="scientific">Microbacterium halimionae</name>
    <dbReference type="NCBI Taxonomy" id="1526413"/>
    <lineage>
        <taxon>Bacteria</taxon>
        <taxon>Bacillati</taxon>
        <taxon>Actinomycetota</taxon>
        <taxon>Actinomycetes</taxon>
        <taxon>Micrococcales</taxon>
        <taxon>Microbacteriaceae</taxon>
        <taxon>Microbacterium</taxon>
    </lineage>
</organism>
<dbReference type="EMBL" id="JACGWY010000009">
    <property type="protein sequence ID" value="MBA8817640.1"/>
    <property type="molecule type" value="Genomic_DNA"/>
</dbReference>
<reference evidence="1 2" key="1">
    <citation type="submission" date="2020-07" db="EMBL/GenBank/DDBJ databases">
        <title>Sequencing the genomes of 1000 actinobacteria strains.</title>
        <authorList>
            <person name="Klenk H.-P."/>
        </authorList>
    </citation>
    <scope>NUCLEOTIDE SEQUENCE [LARGE SCALE GENOMIC DNA]</scope>
    <source>
        <strain evidence="1 2">DSM 27576</strain>
    </source>
</reference>
<comment type="caution">
    <text evidence="1">The sequence shown here is derived from an EMBL/GenBank/DDBJ whole genome shotgun (WGS) entry which is preliminary data.</text>
</comment>
<dbReference type="InterPro" id="IPR011990">
    <property type="entry name" value="TPR-like_helical_dom_sf"/>
</dbReference>
<dbReference type="RefSeq" id="WP_167046062.1">
    <property type="nucleotide sequence ID" value="NZ_JAAOZB010000001.1"/>
</dbReference>
<protein>
    <recommendedName>
        <fullName evidence="3">Tetratricopeptide repeat protein</fullName>
    </recommendedName>
</protein>
<accession>A0A7W3JRE8</accession>
<evidence type="ECO:0000313" key="2">
    <source>
        <dbReference type="Proteomes" id="UP000526083"/>
    </source>
</evidence>
<sequence>MSYIEGYDTDTLREIVNLGECQERLDEIGPQRSLPALLERVWLLKVLDELDEALAVSEQSVRVARMAGTRKDVLRARILHATVLHWRGALGAADHELTTCADEAEGQNWAGIAAFAYQHRAKVRFDGDDLEGARVDFKRTLFLRQEAGASETELQSTLLLIDAIDRHRARVQLAI</sequence>
<gene>
    <name evidence="1" type="ORF">FHX48_002745</name>
</gene>
<name>A0A7W3JRE8_9MICO</name>